<evidence type="ECO:0000313" key="13">
    <source>
        <dbReference type="EnsemblMetazoa" id="XP_030832505"/>
    </source>
</evidence>
<organism evidence="13 14">
    <name type="scientific">Strongylocentrotus purpuratus</name>
    <name type="common">Purple sea urchin</name>
    <dbReference type="NCBI Taxonomy" id="7668"/>
    <lineage>
        <taxon>Eukaryota</taxon>
        <taxon>Metazoa</taxon>
        <taxon>Echinodermata</taxon>
        <taxon>Eleutherozoa</taxon>
        <taxon>Echinozoa</taxon>
        <taxon>Echinoidea</taxon>
        <taxon>Euechinoidea</taxon>
        <taxon>Echinacea</taxon>
        <taxon>Camarodonta</taxon>
        <taxon>Echinidea</taxon>
        <taxon>Strongylocentrotidae</taxon>
        <taxon>Strongylocentrotus</taxon>
    </lineage>
</organism>
<dbReference type="PANTHER" id="PTHR24418">
    <property type="entry name" value="TYROSINE-PROTEIN KINASE"/>
    <property type="match status" value="1"/>
</dbReference>
<dbReference type="SMART" id="SM00219">
    <property type="entry name" value="TyrKc"/>
    <property type="match status" value="1"/>
</dbReference>
<keyword evidence="14" id="KW-1185">Reference proteome</keyword>
<evidence type="ECO:0000256" key="4">
    <source>
        <dbReference type="ARBA" id="ARBA00022840"/>
    </source>
</evidence>
<dbReference type="InterPro" id="IPR020635">
    <property type="entry name" value="Tyr_kinase_cat_dom"/>
</dbReference>
<evidence type="ECO:0000256" key="6">
    <source>
        <dbReference type="ARBA" id="ARBA00051245"/>
    </source>
</evidence>
<dbReference type="KEGG" id="spu:574936"/>
<dbReference type="Proteomes" id="UP000007110">
    <property type="component" value="Unassembled WGS sequence"/>
</dbReference>
<dbReference type="InterPro" id="IPR011009">
    <property type="entry name" value="Kinase-like_dom_sf"/>
</dbReference>
<dbReference type="Pfam" id="PF07714">
    <property type="entry name" value="PK_Tyr_Ser-Thr"/>
    <property type="match status" value="1"/>
</dbReference>
<evidence type="ECO:0000259" key="12">
    <source>
        <dbReference type="PROSITE" id="PS50011"/>
    </source>
</evidence>
<keyword evidence="5 9" id="KW-0829">Tyrosine-protein kinase</keyword>
<dbReference type="AlphaFoldDB" id="A0A7M7N804"/>
<dbReference type="InterPro" id="IPR000980">
    <property type="entry name" value="SH2"/>
</dbReference>
<dbReference type="OMA" id="EGYEEWT"/>
<dbReference type="Gene3D" id="1.10.510.10">
    <property type="entry name" value="Transferase(Phosphotransferase) domain 1"/>
    <property type="match status" value="1"/>
</dbReference>
<dbReference type="InParanoid" id="A0A7M7N804"/>
<dbReference type="PROSITE" id="PS00107">
    <property type="entry name" value="PROTEIN_KINASE_ATP"/>
    <property type="match status" value="1"/>
</dbReference>
<dbReference type="InterPro" id="IPR036860">
    <property type="entry name" value="SH2_dom_sf"/>
</dbReference>
<reference evidence="13" key="2">
    <citation type="submission" date="2021-01" db="UniProtKB">
        <authorList>
            <consortium name="EnsemblMetazoa"/>
        </authorList>
    </citation>
    <scope>IDENTIFICATION</scope>
</reference>
<feature type="domain" description="Protein kinase" evidence="12">
    <location>
        <begin position="154"/>
        <end position="407"/>
    </location>
</feature>
<name>A0A7M7N804_STRPU</name>
<dbReference type="EC" id="2.7.10.2" evidence="9"/>
<dbReference type="GO" id="GO:0004715">
    <property type="term" value="F:non-membrane spanning protein tyrosine kinase activity"/>
    <property type="evidence" value="ECO:0000318"/>
    <property type="project" value="GO_Central"/>
</dbReference>
<dbReference type="OrthoDB" id="346907at2759"/>
<dbReference type="GO" id="GO:0005886">
    <property type="term" value="C:plasma membrane"/>
    <property type="evidence" value="ECO:0000318"/>
    <property type="project" value="GO_Central"/>
</dbReference>
<dbReference type="Gene3D" id="3.30.505.10">
    <property type="entry name" value="SH2 domain"/>
    <property type="match status" value="1"/>
</dbReference>
<dbReference type="RefSeq" id="XP_030832505.1">
    <property type="nucleotide sequence ID" value="XM_030976645.1"/>
</dbReference>
<dbReference type="RefSeq" id="XP_030832504.1">
    <property type="nucleotide sequence ID" value="XM_030976644.1"/>
</dbReference>
<feature type="region of interest" description="Disordered" evidence="10">
    <location>
        <begin position="113"/>
        <end position="137"/>
    </location>
</feature>
<evidence type="ECO:0000259" key="11">
    <source>
        <dbReference type="PROSITE" id="PS50001"/>
    </source>
</evidence>
<feature type="binding site" evidence="8">
    <location>
        <position position="181"/>
    </location>
    <ligand>
        <name>ATP</name>
        <dbReference type="ChEBI" id="CHEBI:30616"/>
    </ligand>
</feature>
<dbReference type="SMART" id="SM00252">
    <property type="entry name" value="SH2"/>
    <property type="match status" value="1"/>
</dbReference>
<evidence type="ECO:0000256" key="9">
    <source>
        <dbReference type="RuleBase" id="RU362096"/>
    </source>
</evidence>
<dbReference type="PROSITE" id="PS50001">
    <property type="entry name" value="SH2"/>
    <property type="match status" value="1"/>
</dbReference>
<dbReference type="InterPro" id="IPR050198">
    <property type="entry name" value="Non-receptor_tyrosine_kinases"/>
</dbReference>
<dbReference type="InterPro" id="IPR017441">
    <property type="entry name" value="Protein_kinase_ATP_BS"/>
</dbReference>
<dbReference type="GO" id="GO:0005524">
    <property type="term" value="F:ATP binding"/>
    <property type="evidence" value="ECO:0007669"/>
    <property type="project" value="UniProtKB-UniRule"/>
</dbReference>
<dbReference type="PRINTS" id="PR00401">
    <property type="entry name" value="SH2DOMAIN"/>
</dbReference>
<dbReference type="Pfam" id="PF00017">
    <property type="entry name" value="SH2"/>
    <property type="match status" value="1"/>
</dbReference>
<dbReference type="SUPFAM" id="SSF56112">
    <property type="entry name" value="Protein kinase-like (PK-like)"/>
    <property type="match status" value="1"/>
</dbReference>
<reference evidence="14" key="1">
    <citation type="submission" date="2015-02" db="EMBL/GenBank/DDBJ databases">
        <title>Genome sequencing for Strongylocentrotus purpuratus.</title>
        <authorList>
            <person name="Murali S."/>
            <person name="Liu Y."/>
            <person name="Vee V."/>
            <person name="English A."/>
            <person name="Wang M."/>
            <person name="Skinner E."/>
            <person name="Han Y."/>
            <person name="Muzny D.M."/>
            <person name="Worley K.C."/>
            <person name="Gibbs R.A."/>
        </authorList>
    </citation>
    <scope>NUCLEOTIDE SEQUENCE</scope>
</reference>
<keyword evidence="2 8" id="KW-0547">Nucleotide-binding</keyword>
<sequence>MAQDMPLGLHGKISRERAEALLKPWQDGFYLIRESTHYPGDFTLCVCISGRVEHYHIITTQNHNSSGRNSLTIDEEVFFLNLQELIQHYTEDADGLVCNLKKPVERKLDNIMDGHHHSQRGPQHTADGSFKKDGDKNEMKNLMSGPWAVNKNELKLGEEIGHGFFGAVKVGEYQNKKVAVKVISGDNEAAQSIVAEASIMTQLRHPNLVALIGVIPDQPNSISIVLEFMAKGNLLDYVRSRGRTVITRKLQLKFSIDIGAGMCYLEQKLFVHRDLAARNILISEDDVAKVSDFGLAQDNSTQLGTGGKIPVKWTAPEAYKKKLFTTKSDVWSFGILLWELFSFGRVPYPRVPADDVMTFLTEGSRMQAPGDNCKDVHELMMKCWQTEPEKRPTFSQLQVRLKELPATAKNDS</sequence>
<dbReference type="PROSITE" id="PS50011">
    <property type="entry name" value="PROTEIN_KINASE_DOM"/>
    <property type="match status" value="1"/>
</dbReference>
<dbReference type="PRINTS" id="PR00109">
    <property type="entry name" value="TYRKINASE"/>
</dbReference>
<dbReference type="InterPro" id="IPR008266">
    <property type="entry name" value="Tyr_kinase_AS"/>
</dbReference>
<keyword evidence="3 9" id="KW-0418">Kinase</keyword>
<feature type="domain" description="SH2" evidence="11">
    <location>
        <begin position="8"/>
        <end position="104"/>
    </location>
</feature>
<evidence type="ECO:0000256" key="2">
    <source>
        <dbReference type="ARBA" id="ARBA00022741"/>
    </source>
</evidence>
<keyword evidence="1 9" id="KW-0808">Transferase</keyword>
<evidence type="ECO:0000256" key="1">
    <source>
        <dbReference type="ARBA" id="ARBA00022679"/>
    </source>
</evidence>
<keyword evidence="4 8" id="KW-0067">ATP-binding</keyword>
<evidence type="ECO:0000256" key="7">
    <source>
        <dbReference type="PROSITE-ProRule" id="PRU00191"/>
    </source>
</evidence>
<evidence type="ECO:0000256" key="5">
    <source>
        <dbReference type="ARBA" id="ARBA00023137"/>
    </source>
</evidence>
<dbReference type="InterPro" id="IPR001245">
    <property type="entry name" value="Ser-Thr/Tyr_kinase_cat_dom"/>
</dbReference>
<accession>A0A7M7N804</accession>
<dbReference type="FunFam" id="1.10.510.10:FF:000554">
    <property type="entry name" value="Predicted protein"/>
    <property type="match status" value="1"/>
</dbReference>
<dbReference type="EnsemblMetazoa" id="XM_030976645">
    <property type="protein sequence ID" value="XP_030832505"/>
    <property type="gene ID" value="LOC574936"/>
</dbReference>
<dbReference type="PROSITE" id="PS00109">
    <property type="entry name" value="PROTEIN_KINASE_TYR"/>
    <property type="match status" value="1"/>
</dbReference>
<dbReference type="EnsemblMetazoa" id="XM_030976644">
    <property type="protein sequence ID" value="XP_030832504"/>
    <property type="gene ID" value="LOC574936"/>
</dbReference>
<evidence type="ECO:0000256" key="10">
    <source>
        <dbReference type="SAM" id="MobiDB-lite"/>
    </source>
</evidence>
<dbReference type="GeneID" id="574936"/>
<dbReference type="SUPFAM" id="SSF55550">
    <property type="entry name" value="SH2 domain"/>
    <property type="match status" value="1"/>
</dbReference>
<evidence type="ECO:0000256" key="8">
    <source>
        <dbReference type="PROSITE-ProRule" id="PRU10141"/>
    </source>
</evidence>
<protein>
    <recommendedName>
        <fullName evidence="9">Tyrosine-protein kinase</fullName>
        <ecNumber evidence="9">2.7.10.2</ecNumber>
    </recommendedName>
</protein>
<comment type="similarity">
    <text evidence="9">Belongs to the protein kinase superfamily. Tyr protein kinase family.</text>
</comment>
<evidence type="ECO:0000256" key="3">
    <source>
        <dbReference type="ARBA" id="ARBA00022777"/>
    </source>
</evidence>
<dbReference type="InterPro" id="IPR000719">
    <property type="entry name" value="Prot_kinase_dom"/>
</dbReference>
<keyword evidence="7" id="KW-0727">SH2 domain</keyword>
<evidence type="ECO:0000313" key="14">
    <source>
        <dbReference type="Proteomes" id="UP000007110"/>
    </source>
</evidence>
<proteinExistence type="inferred from homology"/>
<comment type="catalytic activity">
    <reaction evidence="6 9">
        <text>L-tyrosyl-[protein] + ATP = O-phospho-L-tyrosyl-[protein] + ADP + H(+)</text>
        <dbReference type="Rhea" id="RHEA:10596"/>
        <dbReference type="Rhea" id="RHEA-COMP:10136"/>
        <dbReference type="Rhea" id="RHEA-COMP:20101"/>
        <dbReference type="ChEBI" id="CHEBI:15378"/>
        <dbReference type="ChEBI" id="CHEBI:30616"/>
        <dbReference type="ChEBI" id="CHEBI:46858"/>
        <dbReference type="ChEBI" id="CHEBI:61978"/>
        <dbReference type="ChEBI" id="CHEBI:456216"/>
        <dbReference type="EC" id="2.7.10.2"/>
    </reaction>
</comment>